<keyword evidence="3" id="KW-1185">Reference proteome</keyword>
<name>A0A142K669_9CAUD</name>
<organism evidence="2 3">
    <name type="scientific">Streptomyces phage Chymera</name>
    <dbReference type="NCBI Taxonomy" id="1821728"/>
    <lineage>
        <taxon>Viruses</taxon>
        <taxon>Duplodnaviria</taxon>
        <taxon>Heunggongvirae</taxon>
        <taxon>Uroviricota</taxon>
        <taxon>Caudoviricetes</taxon>
        <taxon>Chymeravirus</taxon>
        <taxon>Chymeravirus chymera</taxon>
    </lineage>
</organism>
<dbReference type="EMBL" id="KU958700">
    <property type="protein sequence ID" value="AMS01602.1"/>
    <property type="molecule type" value="Genomic_DNA"/>
</dbReference>
<evidence type="ECO:0000313" key="2">
    <source>
        <dbReference type="EMBL" id="AMS01602.1"/>
    </source>
</evidence>
<evidence type="ECO:0000313" key="3">
    <source>
        <dbReference type="Proteomes" id="UP000223789"/>
    </source>
</evidence>
<sequence length="68" mass="7525">MTRHPFRPCELPGPHGLGRPRLYLVGWRCDRHTPAALAGRPEAPPGPGWPPGNYLDTRTTAPPPHLQE</sequence>
<feature type="region of interest" description="Disordered" evidence="1">
    <location>
        <begin position="35"/>
        <end position="68"/>
    </location>
</feature>
<evidence type="ECO:0000256" key="1">
    <source>
        <dbReference type="SAM" id="MobiDB-lite"/>
    </source>
</evidence>
<proteinExistence type="predicted"/>
<reference evidence="2 3" key="1">
    <citation type="submission" date="2016-03" db="EMBL/GenBank/DDBJ databases">
        <authorList>
            <person name="Ploux O."/>
        </authorList>
    </citation>
    <scope>NUCLEOTIDE SEQUENCE [LARGE SCALE GENOMIC DNA]</scope>
</reference>
<protein>
    <submittedName>
        <fullName evidence="2">Uncharacterized protein</fullName>
    </submittedName>
</protein>
<accession>A0A142K669</accession>
<gene>
    <name evidence="2" type="ORF">SEA_CHYMERA_43</name>
</gene>
<dbReference type="Proteomes" id="UP000223789">
    <property type="component" value="Segment"/>
</dbReference>